<accession>A0ABU3PZW8</accession>
<sequence length="200" mass="22115">MAEERRRKRPSRPAASRGPGRSRPSSRPSARRTPAAAAAARRPRPKFTGRAAILVLVLAVLTVSYASSLRAYLTQREHLGDLRAQIDTTTEDIRALEREKRRWEDPAFVEQQARERLDFVQPGETPYVVIGEDGEPLGSHGSLSEPVAGDEREVAPAWWETTWESVEAAGNPEEAAAQEQEQEPAEEIEGPPVGGEEEDE</sequence>
<keyword evidence="3" id="KW-1185">Reference proteome</keyword>
<dbReference type="Pfam" id="PF04977">
    <property type="entry name" value="DivIC"/>
    <property type="match status" value="1"/>
</dbReference>
<gene>
    <name evidence="2" type="ORF">RDV89_15105</name>
</gene>
<evidence type="ECO:0000313" key="2">
    <source>
        <dbReference type="EMBL" id="MDT9594411.1"/>
    </source>
</evidence>
<feature type="region of interest" description="Disordered" evidence="1">
    <location>
        <begin position="165"/>
        <end position="200"/>
    </location>
</feature>
<organism evidence="2 3">
    <name type="scientific">Nocardioides imazamoxiresistens</name>
    <dbReference type="NCBI Taxonomy" id="3231893"/>
    <lineage>
        <taxon>Bacteria</taxon>
        <taxon>Bacillati</taxon>
        <taxon>Actinomycetota</taxon>
        <taxon>Actinomycetes</taxon>
        <taxon>Propionibacteriales</taxon>
        <taxon>Nocardioidaceae</taxon>
        <taxon>Nocardioides</taxon>
    </lineage>
</organism>
<evidence type="ECO:0000313" key="3">
    <source>
        <dbReference type="Proteomes" id="UP001268542"/>
    </source>
</evidence>
<reference evidence="2 3" key="1">
    <citation type="submission" date="2023-08" db="EMBL/GenBank/DDBJ databases">
        <title>Nocardioides seae sp. nov., a bacterium isolated from a soil.</title>
        <authorList>
            <person name="Wang X."/>
        </authorList>
    </citation>
    <scope>NUCLEOTIDE SEQUENCE [LARGE SCALE GENOMIC DNA]</scope>
    <source>
        <strain evidence="2 3">YZH12</strain>
    </source>
</reference>
<dbReference type="EMBL" id="JAVYII010000006">
    <property type="protein sequence ID" value="MDT9594411.1"/>
    <property type="molecule type" value="Genomic_DNA"/>
</dbReference>
<feature type="compositionally biased region" description="Acidic residues" evidence="1">
    <location>
        <begin position="180"/>
        <end position="200"/>
    </location>
</feature>
<feature type="compositionally biased region" description="Low complexity" evidence="1">
    <location>
        <begin position="12"/>
        <end position="40"/>
    </location>
</feature>
<proteinExistence type="predicted"/>
<feature type="compositionally biased region" description="Basic residues" evidence="1">
    <location>
        <begin position="1"/>
        <end position="11"/>
    </location>
</feature>
<evidence type="ECO:0000256" key="1">
    <source>
        <dbReference type="SAM" id="MobiDB-lite"/>
    </source>
</evidence>
<dbReference type="RefSeq" id="WP_315734145.1">
    <property type="nucleotide sequence ID" value="NZ_JAVYII010000006.1"/>
</dbReference>
<feature type="region of interest" description="Disordered" evidence="1">
    <location>
        <begin position="132"/>
        <end position="153"/>
    </location>
</feature>
<name>A0ABU3PZW8_9ACTN</name>
<dbReference type="Proteomes" id="UP001268542">
    <property type="component" value="Unassembled WGS sequence"/>
</dbReference>
<feature type="compositionally biased region" description="Low complexity" evidence="1">
    <location>
        <begin position="167"/>
        <end position="179"/>
    </location>
</feature>
<feature type="region of interest" description="Disordered" evidence="1">
    <location>
        <begin position="1"/>
        <end position="44"/>
    </location>
</feature>
<comment type="caution">
    <text evidence="2">The sequence shown here is derived from an EMBL/GenBank/DDBJ whole genome shotgun (WGS) entry which is preliminary data.</text>
</comment>
<dbReference type="InterPro" id="IPR007060">
    <property type="entry name" value="FtsL/DivIC"/>
</dbReference>
<protein>
    <submittedName>
        <fullName evidence="2">Septum formation initiator family protein</fullName>
    </submittedName>
</protein>